<feature type="non-terminal residue" evidence="1">
    <location>
        <position position="187"/>
    </location>
</feature>
<evidence type="ECO:0008006" key="2">
    <source>
        <dbReference type="Google" id="ProtNLM"/>
    </source>
</evidence>
<reference evidence="1" key="1">
    <citation type="journal article" date="2015" name="Nature">
        <title>Complex archaea that bridge the gap between prokaryotes and eukaryotes.</title>
        <authorList>
            <person name="Spang A."/>
            <person name="Saw J.H."/>
            <person name="Jorgensen S.L."/>
            <person name="Zaremba-Niedzwiedzka K."/>
            <person name="Martijn J."/>
            <person name="Lind A.E."/>
            <person name="van Eijk R."/>
            <person name="Schleper C."/>
            <person name="Guy L."/>
            <person name="Ettema T.J."/>
        </authorList>
    </citation>
    <scope>NUCLEOTIDE SEQUENCE</scope>
</reference>
<dbReference type="AlphaFoldDB" id="A0A0F9B9N8"/>
<protein>
    <recommendedName>
        <fullName evidence="2">BIG2 domain-containing protein</fullName>
    </recommendedName>
</protein>
<accession>A0A0F9B9N8</accession>
<organism evidence="1">
    <name type="scientific">marine sediment metagenome</name>
    <dbReference type="NCBI Taxonomy" id="412755"/>
    <lineage>
        <taxon>unclassified sequences</taxon>
        <taxon>metagenomes</taxon>
        <taxon>ecological metagenomes</taxon>
    </lineage>
</organism>
<dbReference type="EMBL" id="LAZR01038901">
    <property type="protein sequence ID" value="KKL18355.1"/>
    <property type="molecule type" value="Genomic_DNA"/>
</dbReference>
<gene>
    <name evidence="1" type="ORF">LCGC14_2476340</name>
</gene>
<dbReference type="PROSITE" id="PS51257">
    <property type="entry name" value="PROKAR_LIPOPROTEIN"/>
    <property type="match status" value="1"/>
</dbReference>
<sequence length="187" mass="20043">MKRVRNFAVSILLGWVIVGCDWLLSPQESTVTSVTIFPSEAEVFISNELQFTTTVQGIGDFNPEVTWRVGGHTDYYGSITSYGLYAAPDAVPATGTIVIATSVADITKADTAFVEIVSGISQITITPSRTKLLVGNELQFTAVIHGSDGVGQDIVWHVNGVVGGTEPCGYITIEDKPFGPREGLYRA</sequence>
<proteinExistence type="predicted"/>
<name>A0A0F9B9N8_9ZZZZ</name>
<comment type="caution">
    <text evidence="1">The sequence shown here is derived from an EMBL/GenBank/DDBJ whole genome shotgun (WGS) entry which is preliminary data.</text>
</comment>
<evidence type="ECO:0000313" key="1">
    <source>
        <dbReference type="EMBL" id="KKL18355.1"/>
    </source>
</evidence>